<feature type="region of interest" description="Disordered" evidence="1">
    <location>
        <begin position="205"/>
        <end position="305"/>
    </location>
</feature>
<organism evidence="2 3">
    <name type="scientific">Ophiocordyceps unilateralis</name>
    <name type="common">Zombie-ant fungus</name>
    <name type="synonym">Torrubia unilateralis</name>
    <dbReference type="NCBI Taxonomy" id="268505"/>
    <lineage>
        <taxon>Eukaryota</taxon>
        <taxon>Fungi</taxon>
        <taxon>Dikarya</taxon>
        <taxon>Ascomycota</taxon>
        <taxon>Pezizomycotina</taxon>
        <taxon>Sordariomycetes</taxon>
        <taxon>Hypocreomycetidae</taxon>
        <taxon>Hypocreales</taxon>
        <taxon>Ophiocordycipitaceae</taxon>
        <taxon>Ophiocordyceps</taxon>
    </lineage>
</organism>
<proteinExistence type="predicted"/>
<keyword evidence="3" id="KW-1185">Reference proteome</keyword>
<gene>
    <name evidence="2" type="ORF">XA68_13944</name>
</gene>
<protein>
    <submittedName>
        <fullName evidence="2">Uncharacterized protein</fullName>
    </submittedName>
</protein>
<dbReference type="STRING" id="268505.A0A2A9PNA0"/>
<name>A0A2A9PNA0_OPHUN</name>
<feature type="compositionally biased region" description="Polar residues" evidence="1">
    <location>
        <begin position="291"/>
        <end position="305"/>
    </location>
</feature>
<dbReference type="Proteomes" id="UP000037136">
    <property type="component" value="Unassembled WGS sequence"/>
</dbReference>
<feature type="compositionally biased region" description="Polar residues" evidence="1">
    <location>
        <begin position="246"/>
        <end position="257"/>
    </location>
</feature>
<reference evidence="2 3" key="1">
    <citation type="journal article" date="2015" name="BMC Genomics">
        <title>Gene expression during zombie ant biting behavior reflects the complexity underlying fungal parasitic behavioral manipulation.</title>
        <authorList>
            <person name="de Bekker C."/>
            <person name="Ohm R.A."/>
            <person name="Loreto R.G."/>
            <person name="Sebastian A."/>
            <person name="Albert I."/>
            <person name="Merrow M."/>
            <person name="Brachmann A."/>
            <person name="Hughes D.P."/>
        </authorList>
    </citation>
    <scope>NUCLEOTIDE SEQUENCE [LARGE SCALE GENOMIC DNA]</scope>
    <source>
        <strain evidence="2 3">SC16a</strain>
    </source>
</reference>
<dbReference type="AlphaFoldDB" id="A0A2A9PNA0"/>
<evidence type="ECO:0000256" key="1">
    <source>
        <dbReference type="SAM" id="MobiDB-lite"/>
    </source>
</evidence>
<comment type="caution">
    <text evidence="2">The sequence shown here is derived from an EMBL/GenBank/DDBJ whole genome shotgun (WGS) entry which is preliminary data.</text>
</comment>
<accession>A0A2A9PNA0</accession>
<evidence type="ECO:0000313" key="3">
    <source>
        <dbReference type="Proteomes" id="UP000037136"/>
    </source>
</evidence>
<reference evidence="2 3" key="2">
    <citation type="journal article" date="2017" name="Sci. Rep.">
        <title>Ant-infecting Ophiocordyceps genomes reveal a high diversity of potential behavioral manipulation genes and a possible major role for enterotoxins.</title>
        <authorList>
            <person name="de Bekker C."/>
            <person name="Ohm R.A."/>
            <person name="Evans H.C."/>
            <person name="Brachmann A."/>
            <person name="Hughes D.P."/>
        </authorList>
    </citation>
    <scope>NUCLEOTIDE SEQUENCE [LARGE SCALE GENOMIC DNA]</scope>
    <source>
        <strain evidence="2 3">SC16a</strain>
    </source>
</reference>
<sequence>MASQAEILNALRGPLGCNGVRSIEGMGPMRQETLERRLAAAQGQISRDTMAAIYATWLQEQVHRAQGPPPPAVLDAWCRFLIAHGCDKKILTIVWMQAALNALGKWCQVMTNEKVRDVRMSIVNEIAIRCPDADAMDVDRQQVPSQGKYISLKPERPWLTMLAIDPCGSTGSAKAGLKSPDQAESQCRVCGSKKHFSDECPGKAFGYGPSSSSESSAPPGVQGSQETSVPRRQGRRAGFVRPDGSLGQQGSPQTGLQAMSPGAAIPETGSHGKLVNANDSGGPNADPLLTGTANQQPVAQGSLSS</sequence>
<evidence type="ECO:0000313" key="2">
    <source>
        <dbReference type="EMBL" id="PFH62350.1"/>
    </source>
</evidence>
<dbReference type="EMBL" id="LAZP02000031">
    <property type="protein sequence ID" value="PFH62350.1"/>
    <property type="molecule type" value="Genomic_DNA"/>
</dbReference>
<dbReference type="OrthoDB" id="5151375at2759"/>